<evidence type="ECO:0000313" key="1">
    <source>
        <dbReference type="EMBL" id="KAL3867843.1"/>
    </source>
</evidence>
<dbReference type="EMBL" id="JBJQND010000008">
    <property type="protein sequence ID" value="KAL3867843.1"/>
    <property type="molecule type" value="Genomic_DNA"/>
</dbReference>
<keyword evidence="2" id="KW-1185">Reference proteome</keyword>
<feature type="non-terminal residue" evidence="1">
    <location>
        <position position="53"/>
    </location>
</feature>
<proteinExistence type="predicted"/>
<accession>A0ABD3W3N9</accession>
<dbReference type="Proteomes" id="UP001634394">
    <property type="component" value="Unassembled WGS sequence"/>
</dbReference>
<evidence type="ECO:0000313" key="2">
    <source>
        <dbReference type="Proteomes" id="UP001634394"/>
    </source>
</evidence>
<gene>
    <name evidence="1" type="ORF">ACJMK2_040689</name>
</gene>
<comment type="caution">
    <text evidence="1">The sequence shown here is derived from an EMBL/GenBank/DDBJ whole genome shotgun (WGS) entry which is preliminary data.</text>
</comment>
<dbReference type="AlphaFoldDB" id="A0ABD3W3N9"/>
<sequence length="53" mass="6177">MGTPIQKGIRKAKFGKEITNIKGIRNGKIGIRKEIRKGTQRKRELEEEAEERR</sequence>
<protein>
    <submittedName>
        <fullName evidence="1">Uncharacterized protein</fullName>
    </submittedName>
</protein>
<organism evidence="1 2">
    <name type="scientific">Sinanodonta woodiana</name>
    <name type="common">Chinese pond mussel</name>
    <name type="synonym">Anodonta woodiana</name>
    <dbReference type="NCBI Taxonomy" id="1069815"/>
    <lineage>
        <taxon>Eukaryota</taxon>
        <taxon>Metazoa</taxon>
        <taxon>Spiralia</taxon>
        <taxon>Lophotrochozoa</taxon>
        <taxon>Mollusca</taxon>
        <taxon>Bivalvia</taxon>
        <taxon>Autobranchia</taxon>
        <taxon>Heteroconchia</taxon>
        <taxon>Palaeoheterodonta</taxon>
        <taxon>Unionida</taxon>
        <taxon>Unionoidea</taxon>
        <taxon>Unionidae</taxon>
        <taxon>Unioninae</taxon>
        <taxon>Sinanodonta</taxon>
    </lineage>
</organism>
<reference evidence="1 2" key="1">
    <citation type="submission" date="2024-11" db="EMBL/GenBank/DDBJ databases">
        <title>Chromosome-level genome assembly of the freshwater bivalve Anodonta woodiana.</title>
        <authorList>
            <person name="Chen X."/>
        </authorList>
    </citation>
    <scope>NUCLEOTIDE SEQUENCE [LARGE SCALE GENOMIC DNA]</scope>
    <source>
        <strain evidence="1">MN2024</strain>
        <tissue evidence="1">Gills</tissue>
    </source>
</reference>
<name>A0ABD3W3N9_SINWO</name>